<gene>
    <name evidence="4" type="ORF">FE263_14075</name>
</gene>
<dbReference type="OrthoDB" id="9801695at2"/>
<dbReference type="SUPFAM" id="SSF53955">
    <property type="entry name" value="Lysozyme-like"/>
    <property type="match status" value="1"/>
</dbReference>
<dbReference type="Pfam" id="PF01464">
    <property type="entry name" value="SLT"/>
    <property type="match status" value="1"/>
</dbReference>
<comment type="similarity">
    <text evidence="2">Belongs to the virb1 family.</text>
</comment>
<comment type="caution">
    <text evidence="4">The sequence shown here is derived from an EMBL/GenBank/DDBJ whole genome shotgun (WGS) entry which is preliminary data.</text>
</comment>
<keyword evidence="5" id="KW-1185">Reference proteome</keyword>
<dbReference type="InterPro" id="IPR023346">
    <property type="entry name" value="Lysozyme-like_dom_sf"/>
</dbReference>
<dbReference type="Gene3D" id="1.10.530.10">
    <property type="match status" value="1"/>
</dbReference>
<dbReference type="Proteomes" id="UP000305654">
    <property type="component" value="Unassembled WGS sequence"/>
</dbReference>
<dbReference type="PANTHER" id="PTHR37423:SF2">
    <property type="entry name" value="MEMBRANE-BOUND LYTIC MUREIN TRANSGLYCOSYLASE C"/>
    <property type="match status" value="1"/>
</dbReference>
<reference evidence="4 5" key="1">
    <citation type="submission" date="2019-05" db="EMBL/GenBank/DDBJ databases">
        <authorList>
            <person name="Pankratov T."/>
            <person name="Grouzdev D."/>
        </authorList>
    </citation>
    <scope>NUCLEOTIDE SEQUENCE [LARGE SCALE GENOMIC DNA]</scope>
    <source>
        <strain evidence="4 5">KEBCLARHB70R</strain>
    </source>
</reference>
<organism evidence="4 5">
    <name type="scientific">Lichenicoccus roseus</name>
    <dbReference type="NCBI Taxonomy" id="2683649"/>
    <lineage>
        <taxon>Bacteria</taxon>
        <taxon>Pseudomonadati</taxon>
        <taxon>Pseudomonadota</taxon>
        <taxon>Alphaproteobacteria</taxon>
        <taxon>Acetobacterales</taxon>
        <taxon>Acetobacteraceae</taxon>
        <taxon>Lichenicoccus</taxon>
    </lineage>
</organism>
<feature type="domain" description="Transglycosylase SLT" evidence="3">
    <location>
        <begin position="83"/>
        <end position="193"/>
    </location>
</feature>
<dbReference type="PANTHER" id="PTHR37423">
    <property type="entry name" value="SOLUBLE LYTIC MUREIN TRANSGLYCOSYLASE-RELATED"/>
    <property type="match status" value="1"/>
</dbReference>
<dbReference type="InterPro" id="IPR008258">
    <property type="entry name" value="Transglycosylase_SLT_dom_1"/>
</dbReference>
<dbReference type="AlphaFoldDB" id="A0A5R9J3N8"/>
<protein>
    <submittedName>
        <fullName evidence="4">Lytic transglycosylase domain-containing protein</fullName>
    </submittedName>
</protein>
<sequence length="460" mass="49067">MIGRGFADRATVVMMRQTGDRRTIRAGTLRAASTLLLLTLLAACAGTPRGPMVPVAQEAADYRAHARSYYAPPGPADDPWGPYIEAASQRFDVPDAWIRAVMHQESGGHEFINGQFVTSVPGAMGLMQLMPPTYDDMRNQYALGSDPYEPHDNIMAGTAYLRQMYDIYGSPGFLAAYNTGPGRLDDFLTRNRALPNETRQYVAIIGPQIAGIFPSSRSQADLMVMNHVSAGSVMLASAQNQQETRSVRMAWARRRDHSAGDDQPMQVAEAPALPVATPAYQTSWHRMTPSRAVPVQVAAATPPVASISRVWASRLAASPAQPAPVAVAAAAPARAIPSAAVAAPVMIARAEAMPRRFHLVAPAMAMSVPAARYDTPGRDWAIQVGAFGTEGQASEAAGSARSRMRSLLPGAQTEVAGIRAGRGARIYRARLTGLSRAGAMQACQRLGHGDCIVVSPDGRL</sequence>
<evidence type="ECO:0000313" key="5">
    <source>
        <dbReference type="Proteomes" id="UP000305654"/>
    </source>
</evidence>
<evidence type="ECO:0000259" key="3">
    <source>
        <dbReference type="Pfam" id="PF01464"/>
    </source>
</evidence>
<evidence type="ECO:0000313" key="4">
    <source>
        <dbReference type="EMBL" id="TLU72230.1"/>
    </source>
</evidence>
<comment type="similarity">
    <text evidence="1">Belongs to the transglycosylase Slt family.</text>
</comment>
<proteinExistence type="inferred from homology"/>
<evidence type="ECO:0000256" key="2">
    <source>
        <dbReference type="ARBA" id="ARBA00009387"/>
    </source>
</evidence>
<evidence type="ECO:0000256" key="1">
    <source>
        <dbReference type="ARBA" id="ARBA00007734"/>
    </source>
</evidence>
<accession>A0A5R9J3N8</accession>
<name>A0A5R9J3N8_9PROT</name>
<dbReference type="EMBL" id="VCDI01000004">
    <property type="protein sequence ID" value="TLU72230.1"/>
    <property type="molecule type" value="Genomic_DNA"/>
</dbReference>
<dbReference type="CDD" id="cd00254">
    <property type="entry name" value="LT-like"/>
    <property type="match status" value="1"/>
</dbReference>